<keyword evidence="1" id="KW-0812">Transmembrane</keyword>
<protein>
    <submittedName>
        <fullName evidence="2">EpsG family protein</fullName>
    </submittedName>
</protein>
<dbReference type="Proteomes" id="UP000315753">
    <property type="component" value="Unassembled WGS sequence"/>
</dbReference>
<dbReference type="EMBL" id="VIGD01000032">
    <property type="protein sequence ID" value="TQE88407.1"/>
    <property type="molecule type" value="Genomic_DNA"/>
</dbReference>
<sequence>MVYYAIMLFGYMTSWFNKRLFFYLLVIILMLLAFFRFGIGLDYFAYEYLFNIIQPSISDEIKFGVEGKEIGFRIIAAISKELGLNYQQFLVIFAFINLFFVAKICKKYAINPTLSLIIFFCFYYITWVFSGIRQGLTIAVGLYYLLDCIEKNKTLKLIIISILLSTIHASALFLIVLYFLLKMDFSKRTLMLLSIISIIFSVLPTGSIVIKLASIPIIKEAMVYTDTSNSLNLLDYQGIARIILLVMAFVFYDYYVKQNEMSKNIIKLYILSFIIYFFFQFSELTAARLAIYGRYLEAIILGNVLYGFKEKINRLIYVFAILIICTLYLTKEMNAQINRIIVNAEIAPYVHIFNKDDYIFTRNIFISD</sequence>
<evidence type="ECO:0000256" key="1">
    <source>
        <dbReference type="SAM" id="Phobius"/>
    </source>
</evidence>
<dbReference type="Pfam" id="PF14897">
    <property type="entry name" value="EpsG"/>
    <property type="match status" value="1"/>
</dbReference>
<feature type="transmembrane region" description="Helical" evidence="1">
    <location>
        <begin position="20"/>
        <end position="39"/>
    </location>
</feature>
<feature type="transmembrane region" description="Helical" evidence="1">
    <location>
        <begin position="117"/>
        <end position="145"/>
    </location>
</feature>
<organism evidence="2 3">
    <name type="scientific">Ureibacillus terrenus</name>
    <dbReference type="NCBI Taxonomy" id="118246"/>
    <lineage>
        <taxon>Bacteria</taxon>
        <taxon>Bacillati</taxon>
        <taxon>Bacillota</taxon>
        <taxon>Bacilli</taxon>
        <taxon>Bacillales</taxon>
        <taxon>Caryophanaceae</taxon>
        <taxon>Ureibacillus</taxon>
    </lineage>
</organism>
<accession>A0A540UVG6</accession>
<dbReference type="InterPro" id="IPR049458">
    <property type="entry name" value="EpsG-like"/>
</dbReference>
<evidence type="ECO:0000313" key="3">
    <source>
        <dbReference type="Proteomes" id="UP000315753"/>
    </source>
</evidence>
<feature type="transmembrane region" description="Helical" evidence="1">
    <location>
        <begin position="86"/>
        <end position="105"/>
    </location>
</feature>
<name>A0A540UVG6_9BACL</name>
<evidence type="ECO:0000313" key="2">
    <source>
        <dbReference type="EMBL" id="TQE88407.1"/>
    </source>
</evidence>
<feature type="transmembrane region" description="Helical" evidence="1">
    <location>
        <begin position="312"/>
        <end position="330"/>
    </location>
</feature>
<gene>
    <name evidence="2" type="ORF">FKZ59_13800</name>
</gene>
<proteinExistence type="predicted"/>
<feature type="transmembrane region" description="Helical" evidence="1">
    <location>
        <begin position="268"/>
        <end position="292"/>
    </location>
</feature>
<dbReference type="AlphaFoldDB" id="A0A540UVG6"/>
<feature type="transmembrane region" description="Helical" evidence="1">
    <location>
        <begin position="238"/>
        <end position="256"/>
    </location>
</feature>
<feature type="transmembrane region" description="Helical" evidence="1">
    <location>
        <begin position="192"/>
        <end position="218"/>
    </location>
</feature>
<keyword evidence="3" id="KW-1185">Reference proteome</keyword>
<feature type="transmembrane region" description="Helical" evidence="1">
    <location>
        <begin position="157"/>
        <end position="180"/>
    </location>
</feature>
<keyword evidence="1" id="KW-0472">Membrane</keyword>
<keyword evidence="1" id="KW-1133">Transmembrane helix</keyword>
<reference evidence="2 3" key="1">
    <citation type="submission" date="2019-06" db="EMBL/GenBank/DDBJ databases">
        <title>Genome sequence of Ureibacillus terrenus.</title>
        <authorList>
            <person name="Maclea K.S."/>
            <person name="Simoes M."/>
        </authorList>
    </citation>
    <scope>NUCLEOTIDE SEQUENCE [LARGE SCALE GENOMIC DNA]</scope>
    <source>
        <strain evidence="2 3">ATCC BAA-384</strain>
    </source>
</reference>
<dbReference type="RefSeq" id="WP_141603331.1">
    <property type="nucleotide sequence ID" value="NZ_VIGD01000032.1"/>
</dbReference>
<dbReference type="OrthoDB" id="1649543at2"/>
<comment type="caution">
    <text evidence="2">The sequence shown here is derived from an EMBL/GenBank/DDBJ whole genome shotgun (WGS) entry which is preliminary data.</text>
</comment>